<accession>A0A930BVI2</accession>
<reference evidence="1" key="1">
    <citation type="submission" date="2020-04" db="EMBL/GenBank/DDBJ databases">
        <title>Deep metagenomics examines the oral microbiome during advanced dental caries in children, revealing novel taxa and co-occurrences with host molecules.</title>
        <authorList>
            <person name="Baker J.L."/>
            <person name="Morton J.T."/>
            <person name="Dinis M."/>
            <person name="Alvarez R."/>
            <person name="Tran N.C."/>
            <person name="Knight R."/>
            <person name="Edlund A."/>
        </authorList>
    </citation>
    <scope>NUCLEOTIDE SEQUENCE</scope>
    <source>
        <strain evidence="1">JCVI_32_bin.24</strain>
    </source>
</reference>
<dbReference type="InterPro" id="IPR036194">
    <property type="entry name" value="FlhD_sf"/>
</dbReference>
<dbReference type="EMBL" id="JABZMI010000080">
    <property type="protein sequence ID" value="MBF1164530.1"/>
    <property type="molecule type" value="Genomic_DNA"/>
</dbReference>
<comment type="caution">
    <text evidence="1">The sequence shown here is derived from an EMBL/GenBank/DDBJ whole genome shotgun (WGS) entry which is preliminary data.</text>
</comment>
<dbReference type="AlphaFoldDB" id="A0A930BVI2"/>
<dbReference type="Proteomes" id="UP000718593">
    <property type="component" value="Unassembled WGS sequence"/>
</dbReference>
<evidence type="ECO:0000313" key="2">
    <source>
        <dbReference type="Proteomes" id="UP000718593"/>
    </source>
</evidence>
<evidence type="ECO:0000313" key="1">
    <source>
        <dbReference type="EMBL" id="MBF1164530.1"/>
    </source>
</evidence>
<dbReference type="Gene3D" id="1.10.4000.10">
    <property type="entry name" value="Flagellar transcriptional activator FlhD"/>
    <property type="match status" value="1"/>
</dbReference>
<name>A0A930BVI2_9RHOO</name>
<sequence length="91" mass="9828">MNDIISINRQFLTMAREAAKSKSGEIVTGLSRPVLDKLANLSLDQIEGIAQGAAVSLISLRLTEAELNRLVSLQNSQRTAYSLAVVASTER</sequence>
<proteinExistence type="predicted"/>
<dbReference type="SUPFAM" id="SSF63592">
    <property type="entry name" value="Flagellar transcriptional activator FlhD"/>
    <property type="match status" value="1"/>
</dbReference>
<protein>
    <recommendedName>
        <fullName evidence="3">Flagellar transcriptional regulator FlhD</fullName>
    </recommendedName>
</protein>
<gene>
    <name evidence="1" type="ORF">HXL68_05775</name>
</gene>
<evidence type="ECO:0008006" key="3">
    <source>
        <dbReference type="Google" id="ProtNLM"/>
    </source>
</evidence>
<organism evidence="1 2">
    <name type="scientific">Dechloromonas agitata</name>
    <dbReference type="NCBI Taxonomy" id="73030"/>
    <lineage>
        <taxon>Bacteria</taxon>
        <taxon>Pseudomonadati</taxon>
        <taxon>Pseudomonadota</taxon>
        <taxon>Betaproteobacteria</taxon>
        <taxon>Rhodocyclales</taxon>
        <taxon>Azonexaceae</taxon>
        <taxon>Dechloromonas</taxon>
    </lineage>
</organism>